<dbReference type="EMBL" id="BKCJ011823478">
    <property type="protein sequence ID" value="GFD55927.1"/>
    <property type="molecule type" value="Genomic_DNA"/>
</dbReference>
<protein>
    <recommendedName>
        <fullName evidence="2">Reverse transcriptase domain-containing protein</fullName>
    </recommendedName>
</protein>
<evidence type="ECO:0008006" key="2">
    <source>
        <dbReference type="Google" id="ProtNLM"/>
    </source>
</evidence>
<comment type="caution">
    <text evidence="1">The sequence shown here is derived from an EMBL/GenBank/DDBJ whole genome shotgun (WGS) entry which is preliminary data.</text>
</comment>
<dbReference type="AlphaFoldDB" id="A0A699X876"/>
<name>A0A699X876_TANCI</name>
<evidence type="ECO:0000313" key="1">
    <source>
        <dbReference type="EMBL" id="GFD55927.1"/>
    </source>
</evidence>
<sequence length="92" mass="10763">DESDFILHEEADAFIAINNEPILPEINATYYDPERNILYFENLLKEDSFQLPLMDLKVAEEPPEVGLKDFFNELAHINPEITKADFDYEEEI</sequence>
<gene>
    <name evidence="1" type="ORF">Tci_927896</name>
</gene>
<feature type="non-terminal residue" evidence="1">
    <location>
        <position position="92"/>
    </location>
</feature>
<proteinExistence type="predicted"/>
<reference evidence="1" key="1">
    <citation type="journal article" date="2019" name="Sci. Rep.">
        <title>Draft genome of Tanacetum cinerariifolium, the natural source of mosquito coil.</title>
        <authorList>
            <person name="Yamashiro T."/>
            <person name="Shiraishi A."/>
            <person name="Satake H."/>
            <person name="Nakayama K."/>
        </authorList>
    </citation>
    <scope>NUCLEOTIDE SEQUENCE</scope>
</reference>
<feature type="non-terminal residue" evidence="1">
    <location>
        <position position="1"/>
    </location>
</feature>
<accession>A0A699X876</accession>
<organism evidence="1">
    <name type="scientific">Tanacetum cinerariifolium</name>
    <name type="common">Dalmatian daisy</name>
    <name type="synonym">Chrysanthemum cinerariifolium</name>
    <dbReference type="NCBI Taxonomy" id="118510"/>
    <lineage>
        <taxon>Eukaryota</taxon>
        <taxon>Viridiplantae</taxon>
        <taxon>Streptophyta</taxon>
        <taxon>Embryophyta</taxon>
        <taxon>Tracheophyta</taxon>
        <taxon>Spermatophyta</taxon>
        <taxon>Magnoliopsida</taxon>
        <taxon>eudicotyledons</taxon>
        <taxon>Gunneridae</taxon>
        <taxon>Pentapetalae</taxon>
        <taxon>asterids</taxon>
        <taxon>campanulids</taxon>
        <taxon>Asterales</taxon>
        <taxon>Asteraceae</taxon>
        <taxon>Asteroideae</taxon>
        <taxon>Anthemideae</taxon>
        <taxon>Anthemidinae</taxon>
        <taxon>Tanacetum</taxon>
    </lineage>
</organism>